<dbReference type="PANTHER" id="PTHR10609:SF27">
    <property type="entry name" value="CN HYDROLASE DOMAIN-CONTAINING PROTEIN-RELATED"/>
    <property type="match status" value="1"/>
</dbReference>
<dbReference type="InterPro" id="IPR040154">
    <property type="entry name" value="Biotinidase/VNN"/>
</dbReference>
<evidence type="ECO:0000313" key="4">
    <source>
        <dbReference type="Proteomes" id="UP001176940"/>
    </source>
</evidence>
<dbReference type="SUPFAM" id="SSF56317">
    <property type="entry name" value="Carbon-nitrogen hydrolase"/>
    <property type="match status" value="1"/>
</dbReference>
<dbReference type="Proteomes" id="UP001176940">
    <property type="component" value="Unassembled WGS sequence"/>
</dbReference>
<sequence>MILASIDKDMPYTTLFGHINSWLMHRSHSPSNIEIVGYIGGLSTAFQNAVDKPLMPMSLAHLRFCGANIFRSALQFEHIIITVPDGAHNLNSLSGAHLIVTPEDGIYGWRFTRQTIYPFLEDIPDPSVNWIPCSHPERFGPAPVQTRLSCMAKDNSIYVVANMGDKKLCNISDAGCPDDGQYIYNTAVVYDSNGKLVARYHKISKDVKQLKEAT</sequence>
<dbReference type="InterPro" id="IPR036526">
    <property type="entry name" value="C-N_Hydrolase_sf"/>
</dbReference>
<feature type="domain" description="CN hydrolase" evidence="2">
    <location>
        <begin position="62"/>
        <end position="214"/>
    </location>
</feature>
<evidence type="ECO:0000259" key="2">
    <source>
        <dbReference type="PROSITE" id="PS50263"/>
    </source>
</evidence>
<gene>
    <name evidence="3" type="ORF">RIMI_LOCUS4654326</name>
</gene>
<dbReference type="PANTHER" id="PTHR10609">
    <property type="entry name" value="BIOTINIDASE-RELATED"/>
    <property type="match status" value="1"/>
</dbReference>
<dbReference type="Gene3D" id="3.60.110.10">
    <property type="entry name" value="Carbon-nitrogen hydrolase"/>
    <property type="match status" value="1"/>
</dbReference>
<comment type="similarity">
    <text evidence="1">Belongs to the carbon-nitrogen hydrolase superfamily. BTD/VNN family.</text>
</comment>
<protein>
    <recommendedName>
        <fullName evidence="2">CN hydrolase domain-containing protein</fullName>
    </recommendedName>
</protein>
<evidence type="ECO:0000313" key="3">
    <source>
        <dbReference type="EMBL" id="CAJ0931271.1"/>
    </source>
</evidence>
<organism evidence="3 4">
    <name type="scientific">Ranitomeya imitator</name>
    <name type="common">mimic poison frog</name>
    <dbReference type="NCBI Taxonomy" id="111125"/>
    <lineage>
        <taxon>Eukaryota</taxon>
        <taxon>Metazoa</taxon>
        <taxon>Chordata</taxon>
        <taxon>Craniata</taxon>
        <taxon>Vertebrata</taxon>
        <taxon>Euteleostomi</taxon>
        <taxon>Amphibia</taxon>
        <taxon>Batrachia</taxon>
        <taxon>Anura</taxon>
        <taxon>Neobatrachia</taxon>
        <taxon>Hyloidea</taxon>
        <taxon>Dendrobatidae</taxon>
        <taxon>Dendrobatinae</taxon>
        <taxon>Ranitomeya</taxon>
    </lineage>
</organism>
<dbReference type="EMBL" id="CAUEEQ010007599">
    <property type="protein sequence ID" value="CAJ0931271.1"/>
    <property type="molecule type" value="Genomic_DNA"/>
</dbReference>
<reference evidence="3" key="1">
    <citation type="submission" date="2023-07" db="EMBL/GenBank/DDBJ databases">
        <authorList>
            <person name="Stuckert A."/>
        </authorList>
    </citation>
    <scope>NUCLEOTIDE SEQUENCE</scope>
</reference>
<dbReference type="Pfam" id="PF00795">
    <property type="entry name" value="CN_hydrolase"/>
    <property type="match status" value="1"/>
</dbReference>
<proteinExistence type="inferred from homology"/>
<feature type="non-terminal residue" evidence="3">
    <location>
        <position position="214"/>
    </location>
</feature>
<accession>A0ABN9L5E9</accession>
<evidence type="ECO:0000256" key="1">
    <source>
        <dbReference type="ARBA" id="ARBA00008225"/>
    </source>
</evidence>
<dbReference type="PROSITE" id="PS50263">
    <property type="entry name" value="CN_HYDROLASE"/>
    <property type="match status" value="1"/>
</dbReference>
<dbReference type="InterPro" id="IPR003010">
    <property type="entry name" value="C-N_Hydrolase"/>
</dbReference>
<keyword evidence="4" id="KW-1185">Reference proteome</keyword>
<comment type="caution">
    <text evidence="3">The sequence shown here is derived from an EMBL/GenBank/DDBJ whole genome shotgun (WGS) entry which is preliminary data.</text>
</comment>
<name>A0ABN9L5E9_9NEOB</name>